<keyword evidence="1" id="KW-1133">Transmembrane helix</keyword>
<name>A0A3P3DDY5_9RHOB</name>
<evidence type="ECO:0000313" key="2">
    <source>
        <dbReference type="EMBL" id="RRH72519.1"/>
    </source>
</evidence>
<sequence>MLAEFRPDKAAYWRSHLVIAVAGGVIAGLVLIVMANPDPWVGPVAAFAALALRGWYLQSEVLGMTWTLTDRRLILPGGRVFRLNRITKVRKFLSDVQIITLDGDKHLIRYPADAGAVVAAIETARTGRRP</sequence>
<keyword evidence="1" id="KW-0472">Membrane</keyword>
<accession>A0A3P3DDY5</accession>
<evidence type="ECO:0008006" key="4">
    <source>
        <dbReference type="Google" id="ProtNLM"/>
    </source>
</evidence>
<feature type="transmembrane region" description="Helical" evidence="1">
    <location>
        <begin position="40"/>
        <end position="57"/>
    </location>
</feature>
<dbReference type="OrthoDB" id="7861868at2"/>
<evidence type="ECO:0000313" key="3">
    <source>
        <dbReference type="Proteomes" id="UP000282125"/>
    </source>
</evidence>
<feature type="transmembrane region" description="Helical" evidence="1">
    <location>
        <begin position="12"/>
        <end position="34"/>
    </location>
</feature>
<organism evidence="2 3">
    <name type="scientific">Falsigemmobacter faecalis</name>
    <dbReference type="NCBI Taxonomy" id="2488730"/>
    <lineage>
        <taxon>Bacteria</taxon>
        <taxon>Pseudomonadati</taxon>
        <taxon>Pseudomonadota</taxon>
        <taxon>Alphaproteobacteria</taxon>
        <taxon>Rhodobacterales</taxon>
        <taxon>Paracoccaceae</taxon>
        <taxon>Falsigemmobacter</taxon>
    </lineage>
</organism>
<keyword evidence="3" id="KW-1185">Reference proteome</keyword>
<keyword evidence="1" id="KW-0812">Transmembrane</keyword>
<dbReference type="Proteomes" id="UP000282125">
    <property type="component" value="Unassembled WGS sequence"/>
</dbReference>
<dbReference type="AlphaFoldDB" id="A0A3P3DDY5"/>
<reference evidence="2 3" key="1">
    <citation type="submission" date="2018-11" db="EMBL/GenBank/DDBJ databases">
        <title>Gemmobacter sp. nov., YIM 102744-1 draft genome.</title>
        <authorList>
            <person name="Li G."/>
            <person name="Jiang Y."/>
        </authorList>
    </citation>
    <scope>NUCLEOTIDE SEQUENCE [LARGE SCALE GENOMIC DNA]</scope>
    <source>
        <strain evidence="2 3">YIM 102744-1</strain>
    </source>
</reference>
<protein>
    <recommendedName>
        <fullName evidence="4">PH domain-containing protein</fullName>
    </recommendedName>
</protein>
<evidence type="ECO:0000256" key="1">
    <source>
        <dbReference type="SAM" id="Phobius"/>
    </source>
</evidence>
<gene>
    <name evidence="2" type="ORF">EG244_14685</name>
</gene>
<dbReference type="EMBL" id="RRAZ01000023">
    <property type="protein sequence ID" value="RRH72519.1"/>
    <property type="molecule type" value="Genomic_DNA"/>
</dbReference>
<proteinExistence type="predicted"/>
<comment type="caution">
    <text evidence="2">The sequence shown here is derived from an EMBL/GenBank/DDBJ whole genome shotgun (WGS) entry which is preliminary data.</text>
</comment>